<dbReference type="AlphaFoldDB" id="A0A497VQQ2"/>
<evidence type="ECO:0000313" key="3">
    <source>
        <dbReference type="Proteomes" id="UP000269157"/>
    </source>
</evidence>
<reference evidence="2 3" key="1">
    <citation type="submission" date="2018-10" db="EMBL/GenBank/DDBJ databases">
        <title>Genomic Encyclopedia of Archaeal and Bacterial Type Strains, Phase II (KMG-II): from individual species to whole genera.</title>
        <authorList>
            <person name="Goeker M."/>
        </authorList>
    </citation>
    <scope>NUCLEOTIDE SEQUENCE [LARGE SCALE GENOMIC DNA]</scope>
    <source>
        <strain evidence="2 3">DSM 29466</strain>
    </source>
</reference>
<evidence type="ECO:0000256" key="1">
    <source>
        <dbReference type="SAM" id="SignalP"/>
    </source>
</evidence>
<evidence type="ECO:0000313" key="2">
    <source>
        <dbReference type="EMBL" id="RLJ41274.1"/>
    </source>
</evidence>
<feature type="signal peptide" evidence="1">
    <location>
        <begin position="1"/>
        <end position="19"/>
    </location>
</feature>
<dbReference type="RefSeq" id="WP_211332826.1">
    <property type="nucleotide sequence ID" value="NZ_RCCE01000005.1"/>
</dbReference>
<protein>
    <recommendedName>
        <fullName evidence="4">YD repeat-containing protein</fullName>
    </recommendedName>
</protein>
<dbReference type="EMBL" id="RCCE01000005">
    <property type="protein sequence ID" value="RLJ41274.1"/>
    <property type="molecule type" value="Genomic_DNA"/>
</dbReference>
<accession>A0A497VQQ2</accession>
<feature type="chain" id="PRO_5019793565" description="YD repeat-containing protein" evidence="1">
    <location>
        <begin position="20"/>
        <end position="104"/>
    </location>
</feature>
<evidence type="ECO:0008006" key="4">
    <source>
        <dbReference type="Google" id="ProtNLM"/>
    </source>
</evidence>
<sequence>MKPLFTAAVLALSTLPAFAQDDVVCMATEEMEASLVDWYDETPAVMDEDGTIVWASGIGGTWTVVSYNDNGTSCALAQGDNWSPRMDADALMAGLPNEQGTTGS</sequence>
<dbReference type="Proteomes" id="UP000269157">
    <property type="component" value="Unassembled WGS sequence"/>
</dbReference>
<comment type="caution">
    <text evidence="2">The sequence shown here is derived from an EMBL/GenBank/DDBJ whole genome shotgun (WGS) entry which is preliminary data.</text>
</comment>
<keyword evidence="1" id="KW-0732">Signal</keyword>
<keyword evidence="3" id="KW-1185">Reference proteome</keyword>
<gene>
    <name evidence="2" type="ORF">BCF46_3066</name>
</gene>
<proteinExistence type="predicted"/>
<name>A0A497VQQ2_9RHOB</name>
<organism evidence="2 3">
    <name type="scientific">Litoreibacter meonggei</name>
    <dbReference type="NCBI Taxonomy" id="1049199"/>
    <lineage>
        <taxon>Bacteria</taxon>
        <taxon>Pseudomonadati</taxon>
        <taxon>Pseudomonadota</taxon>
        <taxon>Alphaproteobacteria</taxon>
        <taxon>Rhodobacterales</taxon>
        <taxon>Roseobacteraceae</taxon>
        <taxon>Litoreibacter</taxon>
    </lineage>
</organism>